<evidence type="ECO:0008006" key="2">
    <source>
        <dbReference type="Google" id="ProtNLM"/>
    </source>
</evidence>
<organism evidence="1">
    <name type="scientific">marine metagenome</name>
    <dbReference type="NCBI Taxonomy" id="408172"/>
    <lineage>
        <taxon>unclassified sequences</taxon>
        <taxon>metagenomes</taxon>
        <taxon>ecological metagenomes</taxon>
    </lineage>
</organism>
<gene>
    <name evidence="1" type="ORF">METZ01_LOCUS375210</name>
</gene>
<proteinExistence type="predicted"/>
<protein>
    <recommendedName>
        <fullName evidence="2">PEGA domain-containing protein</fullName>
    </recommendedName>
</protein>
<evidence type="ECO:0000313" key="1">
    <source>
        <dbReference type="EMBL" id="SVD22356.1"/>
    </source>
</evidence>
<name>A0A382TJV4_9ZZZZ</name>
<dbReference type="EMBL" id="UINC01137175">
    <property type="protein sequence ID" value="SVD22356.1"/>
    <property type="molecule type" value="Genomic_DNA"/>
</dbReference>
<accession>A0A382TJV4</accession>
<reference evidence="1" key="1">
    <citation type="submission" date="2018-05" db="EMBL/GenBank/DDBJ databases">
        <authorList>
            <person name="Lanie J.A."/>
            <person name="Ng W.-L."/>
            <person name="Kazmierczak K.M."/>
            <person name="Andrzejewski T.M."/>
            <person name="Davidsen T.M."/>
            <person name="Wayne K.J."/>
            <person name="Tettelin H."/>
            <person name="Glass J.I."/>
            <person name="Rusch D."/>
            <person name="Podicherti R."/>
            <person name="Tsui H.-C.T."/>
            <person name="Winkler M.E."/>
        </authorList>
    </citation>
    <scope>NUCLEOTIDE SEQUENCE</scope>
</reference>
<dbReference type="AlphaFoldDB" id="A0A382TJV4"/>
<sequence>VSIPRNQVRRKVNGQSLMPPGLILSLTEREQLDLYRFLAELGKAGPFDATKTGVARTWRLLPGTHRVEQYGIDKIVQEGFKKKWSNHVLGAGNNAGWKLVSTRVNGDLPSEDITDVTAVGRNVGLVHVFAGTFIEMLKDGTAKFALPKGLKADVWIDGKSLGRANAFTTKLTSGRHRIVVRLDANALPKVLRLESQNVAFLND</sequence>
<feature type="non-terminal residue" evidence="1">
    <location>
        <position position="1"/>
    </location>
</feature>